<accession>A0A1B9BY31</accession>
<gene>
    <name evidence="2" type="ORF">BBC27_12585</name>
</gene>
<keyword evidence="1" id="KW-0812">Transmembrane</keyword>
<dbReference type="Proteomes" id="UP000093129">
    <property type="component" value="Unassembled WGS sequence"/>
</dbReference>
<sequence length="149" mass="16586">MIERLKEISLYIVAGFMMAGIGDVFGSVFLEEYLKENLITLLIALLAINTTTSSVIMTKLKDISDATGGNFKFTIEQLRSSTYEQVALILIAVILLILAGSKTIVGIHIWIHFVLNGFVTSVFVAGLYTLFDTAKSIFVILRYENRDKQ</sequence>
<dbReference type="EMBL" id="MASQ01000093">
    <property type="protein sequence ID" value="OCB02564.1"/>
    <property type="molecule type" value="Genomic_DNA"/>
</dbReference>
<dbReference type="AlphaFoldDB" id="A0A1B9BY31"/>
<feature type="transmembrane region" description="Helical" evidence="1">
    <location>
        <begin position="7"/>
        <end position="26"/>
    </location>
</feature>
<comment type="caution">
    <text evidence="2">The sequence shown here is derived from an EMBL/GenBank/DDBJ whole genome shotgun (WGS) entry which is preliminary data.</text>
</comment>
<keyword evidence="1" id="KW-0472">Membrane</keyword>
<proteinExistence type="predicted"/>
<organism evidence="2 3">
    <name type="scientific">Acidithiobacillus ferrivorans</name>
    <dbReference type="NCBI Taxonomy" id="160808"/>
    <lineage>
        <taxon>Bacteria</taxon>
        <taxon>Pseudomonadati</taxon>
        <taxon>Pseudomonadota</taxon>
        <taxon>Acidithiobacillia</taxon>
        <taxon>Acidithiobacillales</taxon>
        <taxon>Acidithiobacillaceae</taxon>
        <taxon>Acidithiobacillus</taxon>
    </lineage>
</organism>
<feature type="transmembrane region" description="Helical" evidence="1">
    <location>
        <begin position="117"/>
        <end position="141"/>
    </location>
</feature>
<reference evidence="2 3" key="1">
    <citation type="submission" date="2016-07" db="EMBL/GenBank/DDBJ databases">
        <title>Draft genome of a psychrotolerant acidophile Acidithiobacillus ferrivorans strain YL15.</title>
        <authorList>
            <person name="Peng T."/>
            <person name="Ma L."/>
            <person name="Nan M."/>
            <person name="An N."/>
            <person name="Wang M."/>
            <person name="Qiu G."/>
            <person name="Zeng W."/>
        </authorList>
    </citation>
    <scope>NUCLEOTIDE SEQUENCE [LARGE SCALE GENOMIC DNA]</scope>
    <source>
        <strain evidence="2 3">YL15</strain>
    </source>
</reference>
<evidence type="ECO:0000313" key="2">
    <source>
        <dbReference type="EMBL" id="OCB02564.1"/>
    </source>
</evidence>
<dbReference type="RefSeq" id="WP_065413516.1">
    <property type="nucleotide sequence ID" value="NZ_MASQ01000093.1"/>
</dbReference>
<keyword evidence="1" id="KW-1133">Transmembrane helix</keyword>
<feature type="transmembrane region" description="Helical" evidence="1">
    <location>
        <begin position="38"/>
        <end position="57"/>
    </location>
</feature>
<evidence type="ECO:0000313" key="3">
    <source>
        <dbReference type="Proteomes" id="UP000093129"/>
    </source>
</evidence>
<name>A0A1B9BY31_9PROT</name>
<protein>
    <submittedName>
        <fullName evidence="2">Uncharacterized protein</fullName>
    </submittedName>
</protein>
<feature type="transmembrane region" description="Helical" evidence="1">
    <location>
        <begin position="86"/>
        <end position="111"/>
    </location>
</feature>
<evidence type="ECO:0000256" key="1">
    <source>
        <dbReference type="SAM" id="Phobius"/>
    </source>
</evidence>